<gene>
    <name evidence="4 5" type="primary">aroD</name>
    <name evidence="5" type="ORF">H8E79_05765</name>
</gene>
<comment type="function">
    <text evidence="4">Involved in the third step of the chorismate pathway, which leads to the biosynthesis of aromatic amino acids. Catalyzes the cis-dehydration of 3-dehydroquinate (DHQ) and introduces the first double bond of the aromatic ring to yield 3-dehydroshikimate.</text>
</comment>
<name>A0A8J6T9L3_9BACT</name>
<dbReference type="Pfam" id="PF01487">
    <property type="entry name" value="DHquinase_I"/>
    <property type="match status" value="1"/>
</dbReference>
<dbReference type="GO" id="GO:0009423">
    <property type="term" value="P:chorismate biosynthetic process"/>
    <property type="evidence" value="ECO:0007669"/>
    <property type="project" value="UniProtKB-UniRule"/>
</dbReference>
<dbReference type="InterPro" id="IPR050146">
    <property type="entry name" value="Type-I_3-dehydroquinase"/>
</dbReference>
<feature type="active site" description="Schiff-base intermediate with substrate" evidence="4">
    <location>
        <position position="146"/>
    </location>
</feature>
<evidence type="ECO:0000313" key="6">
    <source>
        <dbReference type="Proteomes" id="UP000599024"/>
    </source>
</evidence>
<proteinExistence type="inferred from homology"/>
<keyword evidence="3 4" id="KW-0704">Schiff base</keyword>
<comment type="subunit">
    <text evidence="4">Homodimer.</text>
</comment>
<dbReference type="Gene3D" id="3.20.20.70">
    <property type="entry name" value="Aldolase class I"/>
    <property type="match status" value="1"/>
</dbReference>
<protein>
    <recommendedName>
        <fullName evidence="4">3-dehydroquinate dehydratase</fullName>
        <shortName evidence="4">3-dehydroquinase</shortName>
        <ecNumber evidence="4">4.2.1.10</ecNumber>
    </recommendedName>
    <alternativeName>
        <fullName evidence="4">Type I DHQase</fullName>
    </alternativeName>
    <alternativeName>
        <fullName evidence="4">Type I dehydroquinase</fullName>
        <shortName evidence="4">DHQ1</shortName>
    </alternativeName>
</protein>
<dbReference type="InterPro" id="IPR001381">
    <property type="entry name" value="DHquinase_I"/>
</dbReference>
<dbReference type="HAMAP" id="MF_00214">
    <property type="entry name" value="AroD"/>
    <property type="match status" value="1"/>
</dbReference>
<sequence>MQRVCVSIGNTSLDDALAAVDQVAPLADVVEIRLDLLSVPAISPFIAAINRPLLFTNRPEWEGGQFAGSEEDRLAPLCEALRQGAHYVDLELLSPSPSKQTLLREVEESEQGRLILSWHQFQGTPSFPELVGRMALMQDAGADIGKIVTTAHEPADVRSVLRLLEEAAKLEFPLIAFCMGRAGVISRVASVELGGYMTYCAVSEDEVTAPGQLSVAALRHIESIMGGEQA</sequence>
<dbReference type="Proteomes" id="UP000599024">
    <property type="component" value="Unassembled WGS sequence"/>
</dbReference>
<feature type="active site" description="Proton donor/acceptor" evidence="4">
    <location>
        <position position="119"/>
    </location>
</feature>
<comment type="caution">
    <text evidence="5">The sequence shown here is derived from an EMBL/GenBank/DDBJ whole genome shotgun (WGS) entry which is preliminary data.</text>
</comment>
<evidence type="ECO:0000256" key="4">
    <source>
        <dbReference type="HAMAP-Rule" id="MF_00214"/>
    </source>
</evidence>
<keyword evidence="4" id="KW-0028">Amino-acid biosynthesis</keyword>
<reference evidence="5 6" key="1">
    <citation type="submission" date="2020-08" db="EMBL/GenBank/DDBJ databases">
        <title>Bridging the membrane lipid divide: bacteria of the FCB group superphylum have the potential to synthesize archaeal ether lipids.</title>
        <authorList>
            <person name="Villanueva L."/>
            <person name="Von Meijenfeldt F.A.B."/>
            <person name="Westbye A.B."/>
            <person name="Yadav S."/>
            <person name="Hopmans E.C."/>
            <person name="Dutilh B.E."/>
            <person name="Sinninghe Damste J.S."/>
        </authorList>
    </citation>
    <scope>NUCLEOTIDE SEQUENCE [LARGE SCALE GENOMIC DNA]</scope>
    <source>
        <strain evidence="5">NIOZ-UU81</strain>
    </source>
</reference>
<dbReference type="PANTHER" id="PTHR43699:SF1">
    <property type="entry name" value="3-DEHYDROQUINATE DEHYDRATASE"/>
    <property type="match status" value="1"/>
</dbReference>
<dbReference type="GO" id="GO:0008652">
    <property type="term" value="P:amino acid biosynthetic process"/>
    <property type="evidence" value="ECO:0007669"/>
    <property type="project" value="UniProtKB-KW"/>
</dbReference>
<feature type="binding site" evidence="4">
    <location>
        <begin position="31"/>
        <end position="33"/>
    </location>
    <ligand>
        <name>3-dehydroquinate</name>
        <dbReference type="ChEBI" id="CHEBI:32364"/>
    </ligand>
</feature>
<evidence type="ECO:0000313" key="5">
    <source>
        <dbReference type="EMBL" id="MBC8208656.1"/>
    </source>
</evidence>
<dbReference type="NCBIfam" id="TIGR01093">
    <property type="entry name" value="aroD"/>
    <property type="match status" value="1"/>
</dbReference>
<accession>A0A8J6T9L3</accession>
<dbReference type="UniPathway" id="UPA00053">
    <property type="reaction ID" value="UER00086"/>
</dbReference>
<comment type="similarity">
    <text evidence="4">Belongs to the type-I 3-dehydroquinase family.</text>
</comment>
<comment type="catalytic activity">
    <reaction evidence="1 4">
        <text>3-dehydroquinate = 3-dehydroshikimate + H2O</text>
        <dbReference type="Rhea" id="RHEA:21096"/>
        <dbReference type="ChEBI" id="CHEBI:15377"/>
        <dbReference type="ChEBI" id="CHEBI:16630"/>
        <dbReference type="ChEBI" id="CHEBI:32364"/>
        <dbReference type="EC" id="4.2.1.10"/>
    </reaction>
</comment>
<dbReference type="GO" id="GO:0009073">
    <property type="term" value="P:aromatic amino acid family biosynthetic process"/>
    <property type="evidence" value="ECO:0007669"/>
    <property type="project" value="UniProtKB-KW"/>
</dbReference>
<dbReference type="EC" id="4.2.1.10" evidence="4"/>
<dbReference type="SUPFAM" id="SSF51569">
    <property type="entry name" value="Aldolase"/>
    <property type="match status" value="1"/>
</dbReference>
<organism evidence="5 6">
    <name type="scientific">Candidatus Desulfatifera sulfidica</name>
    <dbReference type="NCBI Taxonomy" id="2841691"/>
    <lineage>
        <taxon>Bacteria</taxon>
        <taxon>Pseudomonadati</taxon>
        <taxon>Thermodesulfobacteriota</taxon>
        <taxon>Desulfobulbia</taxon>
        <taxon>Desulfobulbales</taxon>
        <taxon>Desulfobulbaceae</taxon>
        <taxon>Candidatus Desulfatifera</taxon>
    </lineage>
</organism>
<feature type="binding site" evidence="4">
    <location>
        <position position="58"/>
    </location>
    <ligand>
        <name>3-dehydroquinate</name>
        <dbReference type="ChEBI" id="CHEBI:32364"/>
    </ligand>
</feature>
<evidence type="ECO:0000256" key="3">
    <source>
        <dbReference type="ARBA" id="ARBA00023270"/>
    </source>
</evidence>
<keyword evidence="4" id="KW-0057">Aromatic amino acid biosynthesis</keyword>
<comment type="pathway">
    <text evidence="4">Metabolic intermediate biosynthesis; chorismate biosynthesis; chorismate from D-erythrose 4-phosphate and phosphoenolpyruvate: step 3/7.</text>
</comment>
<dbReference type="PANTHER" id="PTHR43699">
    <property type="entry name" value="3-DEHYDROQUINATE DEHYDRATASE"/>
    <property type="match status" value="1"/>
</dbReference>
<dbReference type="GO" id="GO:0046279">
    <property type="term" value="P:3,4-dihydroxybenzoate biosynthetic process"/>
    <property type="evidence" value="ECO:0007669"/>
    <property type="project" value="UniProtKB-ARBA"/>
</dbReference>
<feature type="binding site" evidence="4">
    <location>
        <position position="208"/>
    </location>
    <ligand>
        <name>3-dehydroquinate</name>
        <dbReference type="ChEBI" id="CHEBI:32364"/>
    </ligand>
</feature>
<dbReference type="InterPro" id="IPR013785">
    <property type="entry name" value="Aldolase_TIM"/>
</dbReference>
<feature type="binding site" evidence="4">
    <location>
        <position position="212"/>
    </location>
    <ligand>
        <name>3-dehydroquinate</name>
        <dbReference type="ChEBI" id="CHEBI:32364"/>
    </ligand>
</feature>
<dbReference type="AlphaFoldDB" id="A0A8J6T9L3"/>
<dbReference type="GO" id="GO:0003855">
    <property type="term" value="F:3-dehydroquinate dehydratase activity"/>
    <property type="evidence" value="ECO:0007669"/>
    <property type="project" value="UniProtKB-UniRule"/>
</dbReference>
<dbReference type="CDD" id="cd00502">
    <property type="entry name" value="DHQase_I"/>
    <property type="match status" value="1"/>
</dbReference>
<evidence type="ECO:0000256" key="1">
    <source>
        <dbReference type="ARBA" id="ARBA00001864"/>
    </source>
</evidence>
<keyword evidence="2 4" id="KW-0456">Lyase</keyword>
<feature type="binding site" evidence="4">
    <location>
        <position position="7"/>
    </location>
    <ligand>
        <name>3-dehydroquinate</name>
        <dbReference type="ChEBI" id="CHEBI:32364"/>
    </ligand>
</feature>
<feature type="binding site" evidence="4">
    <location>
        <position position="187"/>
    </location>
    <ligand>
        <name>3-dehydroquinate</name>
        <dbReference type="ChEBI" id="CHEBI:32364"/>
    </ligand>
</feature>
<evidence type="ECO:0000256" key="2">
    <source>
        <dbReference type="ARBA" id="ARBA00023239"/>
    </source>
</evidence>
<dbReference type="EMBL" id="JACNLK010000047">
    <property type="protein sequence ID" value="MBC8208656.1"/>
    <property type="molecule type" value="Genomic_DNA"/>
</dbReference>